<dbReference type="PANTHER" id="PTHR13068:SF236">
    <property type="entry name" value="OS02G0749800 PROTEIN"/>
    <property type="match status" value="1"/>
</dbReference>
<dbReference type="EMBL" id="LR746271">
    <property type="protein sequence ID" value="CAA7401036.1"/>
    <property type="molecule type" value="Genomic_DNA"/>
</dbReference>
<proteinExistence type="inferred from homology"/>
<dbReference type="GO" id="GO:0006353">
    <property type="term" value="P:DNA-templated transcription termination"/>
    <property type="evidence" value="ECO:0007669"/>
    <property type="project" value="UniProtKB-KW"/>
</dbReference>
<keyword evidence="2" id="KW-0805">Transcription regulation</keyword>
<evidence type="ECO:0000313" key="5">
    <source>
        <dbReference type="Proteomes" id="UP000663760"/>
    </source>
</evidence>
<sequence length="376" mass="41918">MWLAAQRWRLMAPPRHLLWFFSSSSSPPPPSSSPARSPEFIVEYLIGACGLSRDEAERASRYISHIKSLEKPEAVLRLLRKQGLEDGQIRRLVLGRPTVLVADAEKTLEPKIKALLGAGFSGADLTRLISSSGAAMALRSVFDRIQFWRGLLGDNQNLLKAIDRNPHLLSFRIDERVAPTLAYLRSMGIPNSKILTIMMRSPYLVTSNVDRIKALVDLVSAMGISPGTGIFALALSNVSNISRSNLAAKIEFLRTFGWSQAELLLAFRRFPNIINLSRERVQATMDFLLKEAGCSPSYVSSRAVLLGLSLQKRLIPRLEVLRSLRIQGLPEGDRDLYSVMLAPEKKFIDKFILPNSQKLPELLEFYLTATAKTTTS</sequence>
<dbReference type="FunFam" id="1.25.70.10:FF:000001">
    <property type="entry name" value="Mitochondrial transcription termination factor-like"/>
    <property type="match status" value="1"/>
</dbReference>
<accession>A0A7I8KUP2</accession>
<evidence type="ECO:0000256" key="3">
    <source>
        <dbReference type="ARBA" id="ARBA00022946"/>
    </source>
</evidence>
<dbReference type="GO" id="GO:0003676">
    <property type="term" value="F:nucleic acid binding"/>
    <property type="evidence" value="ECO:0007669"/>
    <property type="project" value="InterPro"/>
</dbReference>
<dbReference type="InterPro" id="IPR038538">
    <property type="entry name" value="MTERF_sf"/>
</dbReference>
<protein>
    <submittedName>
        <fullName evidence="4">Uncharacterized protein</fullName>
    </submittedName>
</protein>
<dbReference type="AlphaFoldDB" id="A0A7I8KUP2"/>
<dbReference type="InterPro" id="IPR003690">
    <property type="entry name" value="MTERF"/>
</dbReference>
<dbReference type="PANTHER" id="PTHR13068">
    <property type="entry name" value="CGI-12 PROTEIN-RELATED"/>
    <property type="match status" value="1"/>
</dbReference>
<dbReference type="Gene3D" id="1.25.70.10">
    <property type="entry name" value="Transcription termination factor 3, mitochondrial"/>
    <property type="match status" value="2"/>
</dbReference>
<keyword evidence="2" id="KW-0804">Transcription</keyword>
<evidence type="ECO:0000256" key="1">
    <source>
        <dbReference type="ARBA" id="ARBA00007692"/>
    </source>
</evidence>
<reference evidence="4" key="1">
    <citation type="submission" date="2020-02" db="EMBL/GenBank/DDBJ databases">
        <authorList>
            <person name="Scholz U."/>
            <person name="Mascher M."/>
            <person name="Fiebig A."/>
        </authorList>
    </citation>
    <scope>NUCLEOTIDE SEQUENCE</scope>
</reference>
<organism evidence="4 5">
    <name type="scientific">Spirodela intermedia</name>
    <name type="common">Intermediate duckweed</name>
    <dbReference type="NCBI Taxonomy" id="51605"/>
    <lineage>
        <taxon>Eukaryota</taxon>
        <taxon>Viridiplantae</taxon>
        <taxon>Streptophyta</taxon>
        <taxon>Embryophyta</taxon>
        <taxon>Tracheophyta</taxon>
        <taxon>Spermatophyta</taxon>
        <taxon>Magnoliopsida</taxon>
        <taxon>Liliopsida</taxon>
        <taxon>Araceae</taxon>
        <taxon>Lemnoideae</taxon>
        <taxon>Spirodela</taxon>
    </lineage>
</organism>
<dbReference type="OrthoDB" id="785478at2759"/>
<gene>
    <name evidence="4" type="ORF">SI8410_08011714</name>
</gene>
<comment type="similarity">
    <text evidence="1">Belongs to the mTERF family.</text>
</comment>
<keyword evidence="5" id="KW-1185">Reference proteome</keyword>
<dbReference type="Pfam" id="PF02536">
    <property type="entry name" value="mTERF"/>
    <property type="match status" value="2"/>
</dbReference>
<keyword evidence="3" id="KW-0809">Transit peptide</keyword>
<dbReference type="SMART" id="SM00733">
    <property type="entry name" value="Mterf"/>
    <property type="match status" value="6"/>
</dbReference>
<evidence type="ECO:0000256" key="2">
    <source>
        <dbReference type="ARBA" id="ARBA00022472"/>
    </source>
</evidence>
<dbReference type="Proteomes" id="UP000663760">
    <property type="component" value="Chromosome 8"/>
</dbReference>
<evidence type="ECO:0000313" key="4">
    <source>
        <dbReference type="EMBL" id="CAA7401036.1"/>
    </source>
</evidence>
<keyword evidence="2" id="KW-0806">Transcription termination</keyword>
<name>A0A7I8KUP2_SPIIN</name>